<dbReference type="EMBL" id="BSXT01001717">
    <property type="protein sequence ID" value="GMF44619.1"/>
    <property type="molecule type" value="Genomic_DNA"/>
</dbReference>
<dbReference type="Pfam" id="PF25597">
    <property type="entry name" value="SH3_retrovirus"/>
    <property type="match status" value="1"/>
</dbReference>
<dbReference type="InterPro" id="IPR039537">
    <property type="entry name" value="Retrotran_Ty1/copia-like"/>
</dbReference>
<name>A0A9W6XT88_9STRA</name>
<accession>A0A9W6XT88</accession>
<dbReference type="Proteomes" id="UP001165121">
    <property type="component" value="Unassembled WGS sequence"/>
</dbReference>
<sequence>MAKSSMAHAGFPSSLWPEALRNAVYVKNRVYNRGTGGIPYDMMFGVKPDVHHIRTFGALAYVHVPVSPQRKKHQSNVNIGFVLGYAEDVIGCKVYFPDEHTAKFVPDLRVAEDVPDTADDGMSDVDMATVTSGDGATVLHRTTTDLLEDIFEEGVDNDNFVLEEGENDTLVNEDQNEPGDTHSGYNSGNYAEVDSDSTNTKGMYAEDAGHTTTAVEREVLSDDAVSDAGTCGSSAAAAELKEELAQEELDETAVSDDAVTVASTFGAEDDDARPLHLAVLEKDQGEAESVARSNASTGFVKEIIDAGALFPHSQPKQHGKRTHRSETPSKAAQVKKDADKQEPKKTRQGLREYHERNRPRHFDDYVMNTTQRTSRIYIFSIPLLSGVGNSIITSSRDIPQYAL</sequence>
<evidence type="ECO:0000313" key="3">
    <source>
        <dbReference type="EMBL" id="GMF44619.1"/>
    </source>
</evidence>
<organism evidence="3 4">
    <name type="scientific">Phytophthora fragariaefolia</name>
    <dbReference type="NCBI Taxonomy" id="1490495"/>
    <lineage>
        <taxon>Eukaryota</taxon>
        <taxon>Sar</taxon>
        <taxon>Stramenopiles</taxon>
        <taxon>Oomycota</taxon>
        <taxon>Peronosporomycetes</taxon>
        <taxon>Peronosporales</taxon>
        <taxon>Peronosporaceae</taxon>
        <taxon>Phytophthora</taxon>
    </lineage>
</organism>
<dbReference type="PANTHER" id="PTHR42648:SF28">
    <property type="entry name" value="TRANSPOSON-ENCODED PROTEIN WITH RIBONUCLEASE H-LIKE AND RETROVIRUS ZINC FINGER-LIKE DOMAINS"/>
    <property type="match status" value="1"/>
</dbReference>
<proteinExistence type="predicted"/>
<dbReference type="PANTHER" id="PTHR42648">
    <property type="entry name" value="TRANSPOSASE, PUTATIVE-RELATED"/>
    <property type="match status" value="1"/>
</dbReference>
<dbReference type="AlphaFoldDB" id="A0A9W6XT88"/>
<gene>
    <name evidence="3" type="ORF">Pfra01_001562500</name>
</gene>
<evidence type="ECO:0000259" key="2">
    <source>
        <dbReference type="Pfam" id="PF25597"/>
    </source>
</evidence>
<feature type="region of interest" description="Disordered" evidence="1">
    <location>
        <begin position="310"/>
        <end position="361"/>
    </location>
</feature>
<evidence type="ECO:0000256" key="1">
    <source>
        <dbReference type="SAM" id="MobiDB-lite"/>
    </source>
</evidence>
<feature type="compositionally biased region" description="Basic and acidic residues" evidence="1">
    <location>
        <begin position="334"/>
        <end position="361"/>
    </location>
</feature>
<feature type="domain" description="Retroviral polymerase SH3-like" evidence="2">
    <location>
        <begin position="59"/>
        <end position="113"/>
    </location>
</feature>
<evidence type="ECO:0000313" key="4">
    <source>
        <dbReference type="Proteomes" id="UP001165121"/>
    </source>
</evidence>
<comment type="caution">
    <text evidence="3">The sequence shown here is derived from an EMBL/GenBank/DDBJ whole genome shotgun (WGS) entry which is preliminary data.</text>
</comment>
<keyword evidence="4" id="KW-1185">Reference proteome</keyword>
<dbReference type="InterPro" id="IPR057670">
    <property type="entry name" value="SH3_retrovirus"/>
</dbReference>
<reference evidence="3" key="1">
    <citation type="submission" date="2023-04" db="EMBL/GenBank/DDBJ databases">
        <title>Phytophthora fragariaefolia NBRC 109709.</title>
        <authorList>
            <person name="Ichikawa N."/>
            <person name="Sato H."/>
            <person name="Tonouchi N."/>
        </authorList>
    </citation>
    <scope>NUCLEOTIDE SEQUENCE</scope>
    <source>
        <strain evidence="3">NBRC 109709</strain>
    </source>
</reference>
<feature type="region of interest" description="Disordered" evidence="1">
    <location>
        <begin position="167"/>
        <end position="204"/>
    </location>
</feature>
<protein>
    <submittedName>
        <fullName evidence="3">Unnamed protein product</fullName>
    </submittedName>
</protein>
<dbReference type="OrthoDB" id="123130at2759"/>